<evidence type="ECO:0000259" key="3">
    <source>
        <dbReference type="Pfam" id="PF04967"/>
    </source>
</evidence>
<dbReference type="PANTHER" id="PTHR34236">
    <property type="entry name" value="DIMETHYL SULFOXIDE REDUCTASE TRANSCRIPTIONAL ACTIVATOR"/>
    <property type="match status" value="1"/>
</dbReference>
<protein>
    <submittedName>
        <fullName evidence="5">HTH DNA binding domain protein</fullName>
    </submittedName>
</protein>
<dbReference type="Pfam" id="PF04967">
    <property type="entry name" value="HTH_10"/>
    <property type="match status" value="1"/>
</dbReference>
<feature type="domain" description="HVO-0513-like N-terminal" evidence="4">
    <location>
        <begin position="16"/>
        <end position="144"/>
    </location>
</feature>
<keyword evidence="1" id="KW-0805">Transcription regulation</keyword>
<keyword evidence="6" id="KW-1185">Reference proteome</keyword>
<proteinExistence type="predicted"/>
<dbReference type="InterPro" id="IPR056493">
    <property type="entry name" value="HVO_0513_N"/>
</dbReference>
<sequence length="214" mass="23330">MKHAQFSVDYPDRLVHPLQRGMIRDSPVDRAELLMWSPTADATTLFWFDGDRDAADALVSGVDSLVRAHFVEGAGGTYGFLHQRDYEFADPLLGVIADSRVIFLPPVVFHATGSVRFEAVGEVSALSAFHDDIAALGDVTVERVRPFDRRRSPSQLTDRQRAALETAVSTGYYEIPREGSVADVADALDCSTSTAGELLRKAEATVLREFAGSG</sequence>
<dbReference type="InterPro" id="IPR007050">
    <property type="entry name" value="HTH_bacterioopsin"/>
</dbReference>
<reference evidence="6" key="1">
    <citation type="submission" date="2015-03" db="EMBL/GenBank/DDBJ databases">
        <authorList>
            <person name="Urmite Genomes"/>
        </authorList>
    </citation>
    <scope>NUCLEOTIDE SEQUENCE [LARGE SCALE GENOMIC DNA]</scope>
    <source>
        <strain evidence="6">Arc-Hr</strain>
    </source>
</reference>
<evidence type="ECO:0000259" key="4">
    <source>
        <dbReference type="Pfam" id="PF24278"/>
    </source>
</evidence>
<dbReference type="AlphaFoldDB" id="A0A0D6JQ04"/>
<evidence type="ECO:0000313" key="5">
    <source>
        <dbReference type="EMBL" id="CQR49708.1"/>
    </source>
</evidence>
<dbReference type="OrthoDB" id="27447at2157"/>
<dbReference type="Proteomes" id="UP000198902">
    <property type="component" value="Unassembled WGS sequence"/>
</dbReference>
<feature type="domain" description="HTH bat-type" evidence="3">
    <location>
        <begin position="156"/>
        <end position="207"/>
    </location>
</feature>
<evidence type="ECO:0000256" key="2">
    <source>
        <dbReference type="ARBA" id="ARBA00023163"/>
    </source>
</evidence>
<evidence type="ECO:0000313" key="6">
    <source>
        <dbReference type="Proteomes" id="UP000198902"/>
    </source>
</evidence>
<dbReference type="EMBL" id="CSTE01000002">
    <property type="protein sequence ID" value="CQR49708.1"/>
    <property type="molecule type" value="Genomic_DNA"/>
</dbReference>
<name>A0A0D6JQ04_9EURY</name>
<gene>
    <name evidence="5" type="ORF">BN996_01176</name>
</gene>
<dbReference type="RefSeq" id="WP_089777573.1">
    <property type="nucleotide sequence ID" value="NZ_CABLRR010000002.1"/>
</dbReference>
<evidence type="ECO:0000256" key="1">
    <source>
        <dbReference type="ARBA" id="ARBA00023015"/>
    </source>
</evidence>
<dbReference type="PANTHER" id="PTHR34236:SF1">
    <property type="entry name" value="DIMETHYL SULFOXIDE REDUCTASE TRANSCRIPTIONAL ACTIVATOR"/>
    <property type="match status" value="1"/>
</dbReference>
<accession>A0A0D6JQ04</accession>
<dbReference type="Pfam" id="PF24278">
    <property type="entry name" value="HVO_0513_N"/>
    <property type="match status" value="1"/>
</dbReference>
<keyword evidence="2" id="KW-0804">Transcription</keyword>
<organism evidence="5 6">
    <name type="scientific">Haloferax massiliensis</name>
    <dbReference type="NCBI Taxonomy" id="1476858"/>
    <lineage>
        <taxon>Archaea</taxon>
        <taxon>Methanobacteriati</taxon>
        <taxon>Methanobacteriota</taxon>
        <taxon>Stenosarchaea group</taxon>
        <taxon>Halobacteria</taxon>
        <taxon>Halobacteriales</taxon>
        <taxon>Haloferacaceae</taxon>
        <taxon>Haloferax</taxon>
    </lineage>
</organism>